<accession>L0FA11</accession>
<dbReference type="HOGENOM" id="CLU_009273_3_3_9"/>
<dbReference type="GO" id="GO:0051539">
    <property type="term" value="F:4 iron, 4 sulfur cluster binding"/>
    <property type="evidence" value="ECO:0007669"/>
    <property type="project" value="UniProtKB-KW"/>
</dbReference>
<protein>
    <submittedName>
        <fullName evidence="8">Nif11-class bacteriocin maturation radical SAM enzyme</fullName>
    </submittedName>
</protein>
<dbReference type="STRING" id="871963.Desdi_2616"/>
<dbReference type="PROSITE" id="PS51918">
    <property type="entry name" value="RADICAL_SAM"/>
    <property type="match status" value="1"/>
</dbReference>
<reference evidence="9" key="1">
    <citation type="submission" date="2012-02" db="EMBL/GenBank/DDBJ databases">
        <title>Complete sequence of Desulfitobacterium dichloroeliminans LMG P-21439.</title>
        <authorList>
            <person name="Lucas S."/>
            <person name="Han J."/>
            <person name="Lapidus A."/>
            <person name="Cheng J.-F."/>
            <person name="Goodwin L."/>
            <person name="Pitluck S."/>
            <person name="Peters L."/>
            <person name="Ovchinnikova G."/>
            <person name="Teshima H."/>
            <person name="Detter J.C."/>
            <person name="Han C."/>
            <person name="Tapia R."/>
            <person name="Land M."/>
            <person name="Hauser L."/>
            <person name="Kyrpides N."/>
            <person name="Ivanova N."/>
            <person name="Pagani I."/>
            <person name="Kruse T."/>
            <person name="de Vos W.M."/>
            <person name="Boon N."/>
            <person name="Smidt H."/>
            <person name="Woyke T."/>
        </authorList>
    </citation>
    <scope>NUCLEOTIDE SEQUENCE [LARGE SCALE GENOMIC DNA]</scope>
    <source>
        <strain evidence="9">LMG P-21439 / DCA1</strain>
    </source>
</reference>
<evidence type="ECO:0000256" key="5">
    <source>
        <dbReference type="ARBA" id="ARBA00023004"/>
    </source>
</evidence>
<dbReference type="GO" id="GO:0016491">
    <property type="term" value="F:oxidoreductase activity"/>
    <property type="evidence" value="ECO:0007669"/>
    <property type="project" value="InterPro"/>
</dbReference>
<dbReference type="RefSeq" id="WP_015263003.1">
    <property type="nucleotide sequence ID" value="NC_019903.1"/>
</dbReference>
<dbReference type="SUPFAM" id="SSF102114">
    <property type="entry name" value="Radical SAM enzymes"/>
    <property type="match status" value="1"/>
</dbReference>
<dbReference type="InterPro" id="IPR023885">
    <property type="entry name" value="4Fe4S-binding_SPASM_dom"/>
</dbReference>
<proteinExistence type="predicted"/>
<comment type="cofactor">
    <cofactor evidence="1">
        <name>[4Fe-4S] cluster</name>
        <dbReference type="ChEBI" id="CHEBI:49883"/>
    </cofactor>
</comment>
<dbReference type="CDD" id="cd01335">
    <property type="entry name" value="Radical_SAM"/>
    <property type="match status" value="1"/>
</dbReference>
<keyword evidence="4" id="KW-0479">Metal-binding</keyword>
<evidence type="ECO:0000259" key="7">
    <source>
        <dbReference type="PROSITE" id="PS51918"/>
    </source>
</evidence>
<organism evidence="8 9">
    <name type="scientific">Desulfitobacterium dichloroeliminans (strain LMG P-21439 / DCA1)</name>
    <dbReference type="NCBI Taxonomy" id="871963"/>
    <lineage>
        <taxon>Bacteria</taxon>
        <taxon>Bacillati</taxon>
        <taxon>Bacillota</taxon>
        <taxon>Clostridia</taxon>
        <taxon>Eubacteriales</taxon>
        <taxon>Desulfitobacteriaceae</taxon>
        <taxon>Desulfitobacterium</taxon>
    </lineage>
</organism>
<dbReference type="InterPro" id="IPR024016">
    <property type="entry name" value="CHP04064_rSAM"/>
</dbReference>
<dbReference type="PANTHER" id="PTHR43273:SF8">
    <property type="entry name" value="RADICAL SAM DOMAIN PROTEIN"/>
    <property type="match status" value="1"/>
</dbReference>
<dbReference type="NCBIfam" id="TIGR04064">
    <property type="entry name" value="rSAM_nif11"/>
    <property type="match status" value="1"/>
</dbReference>
<dbReference type="Proteomes" id="UP000010797">
    <property type="component" value="Chromosome"/>
</dbReference>
<dbReference type="InterPro" id="IPR058240">
    <property type="entry name" value="rSAM_sf"/>
</dbReference>
<dbReference type="PROSITE" id="PS01305">
    <property type="entry name" value="MOAA_NIFB_PQQE"/>
    <property type="match status" value="1"/>
</dbReference>
<evidence type="ECO:0000256" key="2">
    <source>
        <dbReference type="ARBA" id="ARBA00022485"/>
    </source>
</evidence>
<dbReference type="EMBL" id="CP003344">
    <property type="protein sequence ID" value="AGA70032.1"/>
    <property type="molecule type" value="Genomic_DNA"/>
</dbReference>
<dbReference type="SFLD" id="SFLDG01067">
    <property type="entry name" value="SPASM/twitch_domain_containing"/>
    <property type="match status" value="1"/>
</dbReference>
<keyword evidence="3" id="KW-0949">S-adenosyl-L-methionine</keyword>
<dbReference type="AlphaFoldDB" id="L0FA11"/>
<dbReference type="Pfam" id="PF04055">
    <property type="entry name" value="Radical_SAM"/>
    <property type="match status" value="1"/>
</dbReference>
<dbReference type="GO" id="GO:0046872">
    <property type="term" value="F:metal ion binding"/>
    <property type="evidence" value="ECO:0007669"/>
    <property type="project" value="UniProtKB-KW"/>
</dbReference>
<sequence>MYKKEVGPFHLFEYQGDHYLLNIEKMSAHRVSAELLPILHRLREPQATLPARQEQLLKSWDLIREGTEKDISVAKIEPVPITYMYLFLTQSCNLRCIYCYGDGGEYGTGGSMDITTARQAVDWLIAKSGKMKKIYLGFFGGEPFINFALMKTTVEYAKCKAQEAHKEVAFYVTTNATLLDDEKIAFIKEHHISVQISFDGPKEVQDAQRPYANGQGSYDSIVPKIQKLLALAPTVSGHAVLWGDTDPQLVKANLQDLGFTSISLSPASHSLFADESEKNSLRKTHVQLQALEQEAKTWLHHLRCRDIDSLRGLIACSAGYGVYPGMITLLHNRHKYHFCGVGRKMVGVSVTGDLYPCHRFVGNDDYKLGHVDNEKFNRDDYLQSPVYTQANCASCFARYYCAGGCLHDNLSSSGSLDIPSEEICRLRHRELELASVIVSNLSPDDQAFLVNEQIIPPKPCPLDF</sequence>
<dbReference type="KEGG" id="ddl:Desdi_2616"/>
<dbReference type="InterPro" id="IPR007197">
    <property type="entry name" value="rSAM"/>
</dbReference>
<dbReference type="InterPro" id="IPR000385">
    <property type="entry name" value="MoaA_NifB_PqqE_Fe-S-bd_CS"/>
</dbReference>
<dbReference type="PANTHER" id="PTHR43273">
    <property type="entry name" value="ANAEROBIC SULFATASE-MATURATING ENZYME HOMOLOG ASLB-RELATED"/>
    <property type="match status" value="1"/>
</dbReference>
<dbReference type="eggNOG" id="COG0641">
    <property type="taxonomic scope" value="Bacteria"/>
</dbReference>
<keyword evidence="6" id="KW-0411">Iron-sulfur</keyword>
<evidence type="ECO:0000256" key="6">
    <source>
        <dbReference type="ARBA" id="ARBA00023014"/>
    </source>
</evidence>
<dbReference type="SFLD" id="SFLDG01386">
    <property type="entry name" value="main_SPASM_domain-containing"/>
    <property type="match status" value="1"/>
</dbReference>
<keyword evidence="9" id="KW-1185">Reference proteome</keyword>
<dbReference type="NCBIfam" id="TIGR04085">
    <property type="entry name" value="rSAM_more_4Fe4S"/>
    <property type="match status" value="1"/>
</dbReference>
<dbReference type="SFLD" id="SFLDS00029">
    <property type="entry name" value="Radical_SAM"/>
    <property type="match status" value="1"/>
</dbReference>
<feature type="domain" description="Radical SAM core" evidence="7">
    <location>
        <begin position="76"/>
        <end position="303"/>
    </location>
</feature>
<keyword evidence="5" id="KW-0408">Iron</keyword>
<gene>
    <name evidence="8" type="ordered locus">Desdi_2616</name>
</gene>
<dbReference type="OrthoDB" id="9808591at2"/>
<dbReference type="InterPro" id="IPR023867">
    <property type="entry name" value="Sulphatase_maturase_rSAM"/>
</dbReference>
<dbReference type="InterPro" id="IPR013785">
    <property type="entry name" value="Aldolase_TIM"/>
</dbReference>
<evidence type="ECO:0000313" key="9">
    <source>
        <dbReference type="Proteomes" id="UP000010797"/>
    </source>
</evidence>
<evidence type="ECO:0000256" key="3">
    <source>
        <dbReference type="ARBA" id="ARBA00022691"/>
    </source>
</evidence>
<dbReference type="SFLD" id="SFLDG01384">
    <property type="entry name" value="thioether_bond_formation_requi"/>
    <property type="match status" value="1"/>
</dbReference>
<keyword evidence="2" id="KW-0004">4Fe-4S</keyword>
<dbReference type="Gene3D" id="3.20.20.70">
    <property type="entry name" value="Aldolase class I"/>
    <property type="match status" value="1"/>
</dbReference>
<name>L0FA11_DESDL</name>
<evidence type="ECO:0000256" key="4">
    <source>
        <dbReference type="ARBA" id="ARBA00022723"/>
    </source>
</evidence>
<evidence type="ECO:0000256" key="1">
    <source>
        <dbReference type="ARBA" id="ARBA00001966"/>
    </source>
</evidence>
<evidence type="ECO:0000313" key="8">
    <source>
        <dbReference type="EMBL" id="AGA70032.1"/>
    </source>
</evidence>